<name>A0A7T4JUT8_9CORY</name>
<sequence length="113" mass="12302">MTVGFVPLTHTVEVSQVETVTDRLGNERPTPGPFHPVQVAGWAVTKVEETTGESVLRTVDQLDVYTPTPFEPGASIRLPDGGVWQVQGNAEDYRNGPWWNPGLVVVHARKVAG</sequence>
<dbReference type="GeneID" id="92759527"/>
<evidence type="ECO:0008006" key="3">
    <source>
        <dbReference type="Google" id="ProtNLM"/>
    </source>
</evidence>
<accession>A0A7T4JUT8</accession>
<evidence type="ECO:0000313" key="1">
    <source>
        <dbReference type="EMBL" id="QQB46202.1"/>
    </source>
</evidence>
<dbReference type="AlphaFoldDB" id="A0A7T4JUT8"/>
<dbReference type="EMBL" id="CP066007">
    <property type="protein sequence ID" value="QQB46202.1"/>
    <property type="molecule type" value="Genomic_DNA"/>
</dbReference>
<gene>
    <name evidence="1" type="ORF">I6I10_12275</name>
</gene>
<dbReference type="RefSeq" id="WP_084036416.1">
    <property type="nucleotide sequence ID" value="NZ_CP066007.1"/>
</dbReference>
<dbReference type="Proteomes" id="UP000596145">
    <property type="component" value="Chromosome"/>
</dbReference>
<dbReference type="OrthoDB" id="4421974at2"/>
<reference evidence="1 2" key="1">
    <citation type="submission" date="2020-12" db="EMBL/GenBank/DDBJ databases">
        <title>FDA dAtabase for Regulatory Grade micrObial Sequences (FDA-ARGOS): Supporting development and validation of Infectious Disease Dx tests.</title>
        <authorList>
            <person name="Sproer C."/>
            <person name="Gronow S."/>
            <person name="Severitt S."/>
            <person name="Schroder I."/>
            <person name="Tallon L."/>
            <person name="Sadzewicz L."/>
            <person name="Zhao X."/>
            <person name="Boylan J."/>
            <person name="Ott S."/>
            <person name="Bowen H."/>
            <person name="Vavikolanu K."/>
            <person name="Mehta A."/>
            <person name="Aluvathingal J."/>
            <person name="Nadendla S."/>
            <person name="Lowell S."/>
            <person name="Myers T."/>
            <person name="Yan Y."/>
            <person name="Sichtig H."/>
        </authorList>
    </citation>
    <scope>NUCLEOTIDE SEQUENCE [LARGE SCALE GENOMIC DNA]</scope>
    <source>
        <strain evidence="1 2">FDAARGOS_1053</strain>
    </source>
</reference>
<evidence type="ECO:0000313" key="2">
    <source>
        <dbReference type="Proteomes" id="UP000596145"/>
    </source>
</evidence>
<organism evidence="1 2">
    <name type="scientific">Corynebacterium glucuronolyticum</name>
    <dbReference type="NCBI Taxonomy" id="39791"/>
    <lineage>
        <taxon>Bacteria</taxon>
        <taxon>Bacillati</taxon>
        <taxon>Actinomycetota</taxon>
        <taxon>Actinomycetes</taxon>
        <taxon>Mycobacteriales</taxon>
        <taxon>Corynebacteriaceae</taxon>
        <taxon>Corynebacterium</taxon>
    </lineage>
</organism>
<protein>
    <recommendedName>
        <fullName evidence="3">Head-to-tail stopper</fullName>
    </recommendedName>
</protein>
<proteinExistence type="predicted"/>